<dbReference type="PANTHER" id="PTHR44757">
    <property type="entry name" value="DIGUANYLATE CYCLASE DGCP"/>
    <property type="match status" value="1"/>
</dbReference>
<dbReference type="SUPFAM" id="SSF55073">
    <property type="entry name" value="Nucleotide cyclase"/>
    <property type="match status" value="1"/>
</dbReference>
<dbReference type="InterPro" id="IPR035919">
    <property type="entry name" value="EAL_sf"/>
</dbReference>
<gene>
    <name evidence="4" type="ORF">SAMN05444365_11237</name>
</gene>
<dbReference type="InterPro" id="IPR013655">
    <property type="entry name" value="PAS_fold_3"/>
</dbReference>
<dbReference type="PROSITE" id="PS50112">
    <property type="entry name" value="PAS"/>
    <property type="match status" value="1"/>
</dbReference>
<feature type="domain" description="EAL" evidence="2">
    <location>
        <begin position="629"/>
        <end position="882"/>
    </location>
</feature>
<dbReference type="InterPro" id="IPR003018">
    <property type="entry name" value="GAF"/>
</dbReference>
<dbReference type="OrthoDB" id="5240682at2"/>
<dbReference type="Gene3D" id="3.30.450.40">
    <property type="match status" value="1"/>
</dbReference>
<dbReference type="Pfam" id="PF00563">
    <property type="entry name" value="EAL"/>
    <property type="match status" value="1"/>
</dbReference>
<dbReference type="STRING" id="405436.SAMN05444365_11237"/>
<dbReference type="CDD" id="cd01949">
    <property type="entry name" value="GGDEF"/>
    <property type="match status" value="1"/>
</dbReference>
<dbReference type="Gene3D" id="3.30.70.270">
    <property type="match status" value="1"/>
</dbReference>
<dbReference type="SMART" id="SM00267">
    <property type="entry name" value="GGDEF"/>
    <property type="match status" value="1"/>
</dbReference>
<dbReference type="InterPro" id="IPR035965">
    <property type="entry name" value="PAS-like_dom_sf"/>
</dbReference>
<dbReference type="CDD" id="cd01948">
    <property type="entry name" value="EAL"/>
    <property type="match status" value="1"/>
</dbReference>
<dbReference type="SUPFAM" id="SSF55785">
    <property type="entry name" value="PYP-like sensor domain (PAS domain)"/>
    <property type="match status" value="1"/>
</dbReference>
<sequence>MSSGHDDEQVEQLKMQLAAAIGAVSDAYRHNARMVRVLTVLGQPSTPEQLVEQTLIVLSQVFSADVVGMGRALGDRLMVTSCCGVPEGDPVFQTGWPLTGGAAEALRRDAAVSRSGAELTGADIPERLADLDLCSGVWVPVSSGPDAGEEQLLFLFRRTGESFPATEIQVLSSVAARLRLAVAERERSVAVERLAQSGHRLSRYLELPALIAEAARLLPRLINADAVQIVTIDDDRAEPRVADAVDGLASWPARPAELPGWFDAVRGEPYRGRAPFDPGRALLCVPVLRDGGPVALLYAFREARRPFLSDAAETAAIFANYFGAAMSNALLYRALRSSEESLRLITDSISDLIAVADPTGRLVYASPSHHRELAHRPDDLLGGDIAELVHPADRDRLRLALADAARSPKVEYRMRTGHGKWVWVESALRPAPSDDSTVVLSSRVIDGRKQLEDELRRRATHDPLTGLANRALVSQRLDEGLAEPDGHPVGLLFCDLDKFKEVNDRLGHDAGDDLLLQVADRLRGCLRPDDLLARFGGDEFVVVLERVRDLRDVKDVGRRIVRALEEPVLLGGERVEISVSVGGVLGVPGRATPSSMLRDADAAMYAAKNAGPGLVEVFDEAASHRSLDRLELRSELVRALDRDQFAVHYQPIFDLATGRILGFEALLRWHHPVRGMVPPDAFIPLAEETGAIASIGSWVLAQSCRQLAAWHRLPGWDRLGISVNLSATQLRQPELASQTLAVIKHAGVQPTDVWLEITEHSSIRTDVTEFATTLRAAGVHFSLDDFGISYSNLSHLKRLPVQALKIDRSFVAGLTEKDADRGIVRAILAIADSLGLQVVAEGIETPEQRELLLSLGCQQGQGYLLSRPVPPEVATEMLREARPLPRLVRQAS</sequence>
<dbReference type="RefSeq" id="WP_091561512.1">
    <property type="nucleotide sequence ID" value="NZ_FNPH01000012.1"/>
</dbReference>
<dbReference type="SMART" id="SM00091">
    <property type="entry name" value="PAS"/>
    <property type="match status" value="1"/>
</dbReference>
<dbReference type="InterPro" id="IPR052155">
    <property type="entry name" value="Biofilm_reg_signaling"/>
</dbReference>
<dbReference type="SUPFAM" id="SSF55781">
    <property type="entry name" value="GAF domain-like"/>
    <property type="match status" value="1"/>
</dbReference>
<dbReference type="Pfam" id="PF08447">
    <property type="entry name" value="PAS_3"/>
    <property type="match status" value="1"/>
</dbReference>
<evidence type="ECO:0000313" key="5">
    <source>
        <dbReference type="Proteomes" id="UP000242415"/>
    </source>
</evidence>
<organism evidence="4 5">
    <name type="scientific">Micromonospora pattaloongensis</name>
    <dbReference type="NCBI Taxonomy" id="405436"/>
    <lineage>
        <taxon>Bacteria</taxon>
        <taxon>Bacillati</taxon>
        <taxon>Actinomycetota</taxon>
        <taxon>Actinomycetes</taxon>
        <taxon>Micromonosporales</taxon>
        <taxon>Micromonosporaceae</taxon>
        <taxon>Micromonospora</taxon>
    </lineage>
</organism>
<dbReference type="CDD" id="cd00130">
    <property type="entry name" value="PAS"/>
    <property type="match status" value="1"/>
</dbReference>
<feature type="domain" description="PAS" evidence="1">
    <location>
        <begin position="338"/>
        <end position="408"/>
    </location>
</feature>
<dbReference type="InterPro" id="IPR043128">
    <property type="entry name" value="Rev_trsase/Diguanyl_cyclase"/>
</dbReference>
<dbReference type="AlphaFoldDB" id="A0A1H3SKC5"/>
<dbReference type="SMART" id="SM00052">
    <property type="entry name" value="EAL"/>
    <property type="match status" value="1"/>
</dbReference>
<dbReference type="PROSITE" id="PS50883">
    <property type="entry name" value="EAL"/>
    <property type="match status" value="1"/>
</dbReference>
<evidence type="ECO:0000259" key="3">
    <source>
        <dbReference type="PROSITE" id="PS50887"/>
    </source>
</evidence>
<dbReference type="EMBL" id="FNPH01000012">
    <property type="protein sequence ID" value="SDZ38187.1"/>
    <property type="molecule type" value="Genomic_DNA"/>
</dbReference>
<dbReference type="PROSITE" id="PS50887">
    <property type="entry name" value="GGDEF"/>
    <property type="match status" value="1"/>
</dbReference>
<keyword evidence="5" id="KW-1185">Reference proteome</keyword>
<dbReference type="Pfam" id="PF00990">
    <property type="entry name" value="GGDEF"/>
    <property type="match status" value="1"/>
</dbReference>
<dbReference type="InterPro" id="IPR029016">
    <property type="entry name" value="GAF-like_dom_sf"/>
</dbReference>
<dbReference type="NCBIfam" id="TIGR00254">
    <property type="entry name" value="GGDEF"/>
    <property type="match status" value="1"/>
</dbReference>
<feature type="domain" description="GGDEF" evidence="3">
    <location>
        <begin position="487"/>
        <end position="620"/>
    </location>
</feature>
<dbReference type="InterPro" id="IPR001633">
    <property type="entry name" value="EAL_dom"/>
</dbReference>
<proteinExistence type="predicted"/>
<dbReference type="Gene3D" id="3.30.450.20">
    <property type="entry name" value="PAS domain"/>
    <property type="match status" value="1"/>
</dbReference>
<name>A0A1H3SKC5_9ACTN</name>
<dbReference type="InterPro" id="IPR000014">
    <property type="entry name" value="PAS"/>
</dbReference>
<dbReference type="SUPFAM" id="SSF141868">
    <property type="entry name" value="EAL domain-like"/>
    <property type="match status" value="1"/>
</dbReference>
<dbReference type="SMART" id="SM00065">
    <property type="entry name" value="GAF"/>
    <property type="match status" value="1"/>
</dbReference>
<evidence type="ECO:0000313" key="4">
    <source>
        <dbReference type="EMBL" id="SDZ38187.1"/>
    </source>
</evidence>
<dbReference type="InterPro" id="IPR000160">
    <property type="entry name" value="GGDEF_dom"/>
</dbReference>
<evidence type="ECO:0000259" key="1">
    <source>
        <dbReference type="PROSITE" id="PS50112"/>
    </source>
</evidence>
<dbReference type="Gene3D" id="3.20.20.450">
    <property type="entry name" value="EAL domain"/>
    <property type="match status" value="1"/>
</dbReference>
<dbReference type="NCBIfam" id="TIGR00229">
    <property type="entry name" value="sensory_box"/>
    <property type="match status" value="1"/>
</dbReference>
<accession>A0A1H3SKC5</accession>
<dbReference type="InterPro" id="IPR029787">
    <property type="entry name" value="Nucleotide_cyclase"/>
</dbReference>
<dbReference type="Proteomes" id="UP000242415">
    <property type="component" value="Unassembled WGS sequence"/>
</dbReference>
<reference evidence="5" key="1">
    <citation type="submission" date="2016-10" db="EMBL/GenBank/DDBJ databases">
        <authorList>
            <person name="Varghese N."/>
            <person name="Submissions S."/>
        </authorList>
    </citation>
    <scope>NUCLEOTIDE SEQUENCE [LARGE SCALE GENOMIC DNA]</scope>
    <source>
        <strain evidence="5">DSM 45245</strain>
    </source>
</reference>
<evidence type="ECO:0000259" key="2">
    <source>
        <dbReference type="PROSITE" id="PS50883"/>
    </source>
</evidence>
<dbReference type="PANTHER" id="PTHR44757:SF2">
    <property type="entry name" value="BIOFILM ARCHITECTURE MAINTENANCE PROTEIN MBAA"/>
    <property type="match status" value="1"/>
</dbReference>
<protein>
    <submittedName>
        <fullName evidence="4">PAS domain S-box-containing protein/diguanylate cyclase (GGDEF) domain-containing protein</fullName>
    </submittedName>
</protein>